<sequence>MSIPPPSSENPRHRVSSLCDLAHHTRSLHPILARDVQDDTSDTPTELPPLGRGSTGTGSSSPSITRSDGSSDGSLEDFFRLPDLQNNIPIDPAILADDAPWDISDLHQPVQQGDDLASPKAIYPYSVPRPSMSCEPPNHHQGSRERSDYWNRNSQADDDTQVLDHRQIHPSRCGADVDVPCSYSTSDDFLGDEQSRRRKRGRQQPEEPAAKWLCVSSASSMGGLCSHFLSLPLDERLQFLSWLFEGALASCMPDSASAIWGGDESVRREKGPQRQAVAMAPRG</sequence>
<feature type="region of interest" description="Disordered" evidence="1">
    <location>
        <begin position="105"/>
        <end position="152"/>
    </location>
</feature>
<feature type="region of interest" description="Disordered" evidence="1">
    <location>
        <begin position="264"/>
        <end position="283"/>
    </location>
</feature>
<dbReference type="OrthoDB" id="4206122at2759"/>
<feature type="region of interest" description="Disordered" evidence="1">
    <location>
        <begin position="184"/>
        <end position="208"/>
    </location>
</feature>
<protein>
    <submittedName>
        <fullName evidence="2">Uncharacterized protein</fullName>
    </submittedName>
</protein>
<dbReference type="AlphaFoldDB" id="A0A1J9R4X6"/>
<organism evidence="2 3">
    <name type="scientific">Blastomyces percursus</name>
    <dbReference type="NCBI Taxonomy" id="1658174"/>
    <lineage>
        <taxon>Eukaryota</taxon>
        <taxon>Fungi</taxon>
        <taxon>Dikarya</taxon>
        <taxon>Ascomycota</taxon>
        <taxon>Pezizomycotina</taxon>
        <taxon>Eurotiomycetes</taxon>
        <taxon>Eurotiomycetidae</taxon>
        <taxon>Onygenales</taxon>
        <taxon>Ajellomycetaceae</taxon>
        <taxon>Blastomyces</taxon>
    </lineage>
</organism>
<gene>
    <name evidence="2" type="ORF">ACJ73_05595</name>
</gene>
<dbReference type="VEuPathDB" id="FungiDB:ACJ73_05595"/>
<feature type="region of interest" description="Disordered" evidence="1">
    <location>
        <begin position="30"/>
        <end position="78"/>
    </location>
</feature>
<reference evidence="2 3" key="1">
    <citation type="submission" date="2015-08" db="EMBL/GenBank/DDBJ databases">
        <title>Emmonsia species relationships and genome sequence.</title>
        <authorList>
            <person name="Cuomo C.A."/>
            <person name="Schwartz I.S."/>
            <person name="Kenyon C."/>
            <person name="De Hoog G.S."/>
            <person name="Govender N.P."/>
            <person name="Botha A."/>
            <person name="Moreno L."/>
            <person name="De Vries M."/>
            <person name="Munoz J.F."/>
            <person name="Stielow J.B."/>
        </authorList>
    </citation>
    <scope>NUCLEOTIDE SEQUENCE [LARGE SCALE GENOMIC DNA]</scope>
    <source>
        <strain evidence="2 3">EI222</strain>
    </source>
</reference>
<dbReference type="Proteomes" id="UP000242791">
    <property type="component" value="Unassembled WGS sequence"/>
</dbReference>
<dbReference type="STRING" id="1658174.A0A1J9R4X6"/>
<keyword evidence="3" id="KW-1185">Reference proteome</keyword>
<proteinExistence type="predicted"/>
<name>A0A1J9R4X6_9EURO</name>
<feature type="compositionally biased region" description="Low complexity" evidence="1">
    <location>
        <begin position="48"/>
        <end position="72"/>
    </location>
</feature>
<dbReference type="EMBL" id="LGTZ01000889">
    <property type="protein sequence ID" value="OJD23060.1"/>
    <property type="molecule type" value="Genomic_DNA"/>
</dbReference>
<evidence type="ECO:0000313" key="3">
    <source>
        <dbReference type="Proteomes" id="UP000242791"/>
    </source>
</evidence>
<accession>A0A1J9R4X6</accession>
<evidence type="ECO:0000313" key="2">
    <source>
        <dbReference type="EMBL" id="OJD23060.1"/>
    </source>
</evidence>
<comment type="caution">
    <text evidence="2">The sequence shown here is derived from an EMBL/GenBank/DDBJ whole genome shotgun (WGS) entry which is preliminary data.</text>
</comment>
<evidence type="ECO:0000256" key="1">
    <source>
        <dbReference type="SAM" id="MobiDB-lite"/>
    </source>
</evidence>